<evidence type="ECO:0000256" key="4">
    <source>
        <dbReference type="ARBA" id="ARBA00022801"/>
    </source>
</evidence>
<keyword evidence="5" id="KW-1133">Transmembrane helix</keyword>
<dbReference type="EMBL" id="CP121196">
    <property type="protein sequence ID" value="XBH16843.1"/>
    <property type="molecule type" value="Genomic_DNA"/>
</dbReference>
<feature type="compositionally biased region" description="Polar residues" evidence="7">
    <location>
        <begin position="57"/>
        <end position="71"/>
    </location>
</feature>
<dbReference type="Pfam" id="PF01569">
    <property type="entry name" value="PAP2"/>
    <property type="match status" value="1"/>
</dbReference>
<dbReference type="Gene3D" id="1.20.144.10">
    <property type="entry name" value="Phosphatidic acid phosphatase type 2/haloperoxidase"/>
    <property type="match status" value="1"/>
</dbReference>
<gene>
    <name evidence="9" type="ORF">P8935_19985</name>
</gene>
<evidence type="ECO:0000256" key="1">
    <source>
        <dbReference type="ARBA" id="ARBA00004651"/>
    </source>
</evidence>
<reference evidence="9" key="1">
    <citation type="submission" date="2023-03" db="EMBL/GenBank/DDBJ databases">
        <title>Edaphobacter sp.</title>
        <authorList>
            <person name="Huber K.J."/>
            <person name="Papendorf J."/>
            <person name="Pilke C."/>
            <person name="Bunk B."/>
            <person name="Sproeer C."/>
            <person name="Pester M."/>
        </authorList>
    </citation>
    <scope>NUCLEOTIDE SEQUENCE</scope>
    <source>
        <strain evidence="9">DSM 110680</strain>
    </source>
</reference>
<accession>A0AAU7DIE1</accession>
<keyword evidence="2" id="KW-1003">Cell membrane</keyword>
<evidence type="ECO:0000256" key="7">
    <source>
        <dbReference type="SAM" id="MobiDB-lite"/>
    </source>
</evidence>
<dbReference type="PANTHER" id="PTHR14969:SF62">
    <property type="entry name" value="DECAPRENYLPHOSPHORYL-5-PHOSPHORIBOSE PHOSPHATASE RV3807C-RELATED"/>
    <property type="match status" value="1"/>
</dbReference>
<keyword evidence="6" id="KW-0472">Membrane</keyword>
<evidence type="ECO:0000259" key="8">
    <source>
        <dbReference type="SMART" id="SM00014"/>
    </source>
</evidence>
<dbReference type="InterPro" id="IPR036938">
    <property type="entry name" value="PAP2/HPO_sf"/>
</dbReference>
<proteinExistence type="predicted"/>
<dbReference type="PANTHER" id="PTHR14969">
    <property type="entry name" value="SPHINGOSINE-1-PHOSPHATE PHOSPHOHYDROLASE"/>
    <property type="match status" value="1"/>
</dbReference>
<dbReference type="GO" id="GO:0005886">
    <property type="term" value="C:plasma membrane"/>
    <property type="evidence" value="ECO:0007669"/>
    <property type="project" value="UniProtKB-SubCell"/>
</dbReference>
<dbReference type="SMART" id="SM00014">
    <property type="entry name" value="acidPPc"/>
    <property type="match status" value="1"/>
</dbReference>
<dbReference type="RefSeq" id="WP_348262071.1">
    <property type="nucleotide sequence ID" value="NZ_CP121196.1"/>
</dbReference>
<feature type="domain" description="Phosphatidic acid phosphatase type 2/haloperoxidase" evidence="8">
    <location>
        <begin position="175"/>
        <end position="296"/>
    </location>
</feature>
<protein>
    <submittedName>
        <fullName evidence="9">Phosphatase PAP2 family protein</fullName>
    </submittedName>
</protein>
<evidence type="ECO:0000256" key="5">
    <source>
        <dbReference type="ARBA" id="ARBA00022989"/>
    </source>
</evidence>
<keyword evidence="4" id="KW-0378">Hydrolase</keyword>
<evidence type="ECO:0000256" key="2">
    <source>
        <dbReference type="ARBA" id="ARBA00022475"/>
    </source>
</evidence>
<evidence type="ECO:0000313" key="9">
    <source>
        <dbReference type="EMBL" id="XBH16843.1"/>
    </source>
</evidence>
<keyword evidence="3" id="KW-0812">Transmembrane</keyword>
<organism evidence="9">
    <name type="scientific">Telmatobacter sp. DSM 110680</name>
    <dbReference type="NCBI Taxonomy" id="3036704"/>
    <lineage>
        <taxon>Bacteria</taxon>
        <taxon>Pseudomonadati</taxon>
        <taxon>Acidobacteriota</taxon>
        <taxon>Terriglobia</taxon>
        <taxon>Terriglobales</taxon>
        <taxon>Acidobacteriaceae</taxon>
        <taxon>Telmatobacter</taxon>
    </lineage>
</organism>
<dbReference type="SUPFAM" id="SSF48317">
    <property type="entry name" value="Acid phosphatase/Vanadium-dependent haloperoxidase"/>
    <property type="match status" value="1"/>
</dbReference>
<evidence type="ECO:0000256" key="3">
    <source>
        <dbReference type="ARBA" id="ARBA00022692"/>
    </source>
</evidence>
<evidence type="ECO:0000256" key="6">
    <source>
        <dbReference type="ARBA" id="ARBA00023136"/>
    </source>
</evidence>
<dbReference type="GO" id="GO:0016787">
    <property type="term" value="F:hydrolase activity"/>
    <property type="evidence" value="ECO:0007669"/>
    <property type="project" value="UniProtKB-KW"/>
</dbReference>
<sequence>MTLLSASSLLLAGALNKGSAQSLSNLPDDPGLAAAAAVPERIVLPDSPARAAVPDDPSQTMRPAVDTTTGVAQREATWRSLPGDFLHDQKDIWWTFPKQLATGHHLVPALIIVGGTAGLIYADPHAMPYFQKHQKNWDDFNDVFDPMISTGEVIALPAGLMTAGYIRHDDREVNTALLAAEAYGDSVVVNLAIKAVTRRQRPADVAQNGSFTGTFFNGGKSPLKGSSFPSGHATAVWSVATVVAERYRHRGKPWIPVLCYTLATAISGSRITEEAHFPSDVWLGASLGYTIAKYQTLRPR</sequence>
<comment type="subcellular location">
    <subcellularLocation>
        <location evidence="1">Cell membrane</location>
        <topology evidence="1">Multi-pass membrane protein</topology>
    </subcellularLocation>
</comment>
<dbReference type="InterPro" id="IPR000326">
    <property type="entry name" value="PAP2/HPO"/>
</dbReference>
<feature type="region of interest" description="Disordered" evidence="7">
    <location>
        <begin position="48"/>
        <end position="72"/>
    </location>
</feature>
<dbReference type="AlphaFoldDB" id="A0AAU7DIE1"/>
<name>A0AAU7DIE1_9BACT</name>